<organism evidence="4 5">
    <name type="scientific">Artemia franciscana</name>
    <name type="common">Brine shrimp</name>
    <name type="synonym">Artemia sanfranciscana</name>
    <dbReference type="NCBI Taxonomy" id="6661"/>
    <lineage>
        <taxon>Eukaryota</taxon>
        <taxon>Metazoa</taxon>
        <taxon>Ecdysozoa</taxon>
        <taxon>Arthropoda</taxon>
        <taxon>Crustacea</taxon>
        <taxon>Branchiopoda</taxon>
        <taxon>Anostraca</taxon>
        <taxon>Artemiidae</taxon>
        <taxon>Artemia</taxon>
    </lineage>
</organism>
<feature type="domain" description="Reverse transcriptase/retrotransposon-derived protein RNase H-like" evidence="3">
    <location>
        <begin position="128"/>
        <end position="203"/>
    </location>
</feature>
<dbReference type="InterPro" id="IPR000477">
    <property type="entry name" value="RT_dom"/>
</dbReference>
<evidence type="ECO:0000259" key="2">
    <source>
        <dbReference type="Pfam" id="PF00078"/>
    </source>
</evidence>
<dbReference type="Gene3D" id="3.30.70.270">
    <property type="match status" value="2"/>
</dbReference>
<dbReference type="Gene3D" id="3.10.20.370">
    <property type="match status" value="1"/>
</dbReference>
<name>A0AA88KVZ4_ARTSF</name>
<dbReference type="PANTHER" id="PTHR33064:SF37">
    <property type="entry name" value="RIBONUCLEASE H"/>
    <property type="match status" value="1"/>
</dbReference>
<accession>A0AA88KVZ4</accession>
<gene>
    <name evidence="4" type="ORF">QYM36_016716</name>
</gene>
<protein>
    <recommendedName>
        <fullName evidence="1">RNA-directed DNA polymerase</fullName>
        <ecNumber evidence="1">2.7.7.49</ecNumber>
    </recommendedName>
</protein>
<dbReference type="AlphaFoldDB" id="A0AA88KVZ4"/>
<evidence type="ECO:0000256" key="1">
    <source>
        <dbReference type="ARBA" id="ARBA00012493"/>
    </source>
</evidence>
<dbReference type="Pfam" id="PF00078">
    <property type="entry name" value="RVT_1"/>
    <property type="match status" value="1"/>
</dbReference>
<dbReference type="InterPro" id="IPR041577">
    <property type="entry name" value="RT_RNaseH_2"/>
</dbReference>
<comment type="caution">
    <text evidence="4">The sequence shown here is derived from an EMBL/GenBank/DDBJ whole genome shotgun (WGS) entry which is preliminary data.</text>
</comment>
<feature type="domain" description="Reverse transcriptase" evidence="2">
    <location>
        <begin position="1"/>
        <end position="51"/>
    </location>
</feature>
<dbReference type="InterPro" id="IPR043502">
    <property type="entry name" value="DNA/RNA_pol_sf"/>
</dbReference>
<dbReference type="GO" id="GO:0003964">
    <property type="term" value="F:RNA-directed DNA polymerase activity"/>
    <property type="evidence" value="ECO:0007669"/>
    <property type="project" value="UniProtKB-EC"/>
</dbReference>
<proteinExistence type="predicted"/>
<dbReference type="EMBL" id="JAVRJZ010000021">
    <property type="protein sequence ID" value="KAK2704414.1"/>
    <property type="molecule type" value="Genomic_DNA"/>
</dbReference>
<sequence>MPFGLHGAPATFQRLMDIVLEPCKAFARAYLDDIVISSDSWEELQVHLKRTVRYPGHQIGNVETDSLENKFQAVQDFPLSVSKREIHSFIGMAAYYQRFIKNFAEIAESLTSLLKKGSPNKLKLNEIQDVVFENLKRALIETHVLATPDFSEDFVLQTDTSHTGVGGVLTQRDGEEQPIAFHSKKLVPAETRYSTVEKEALALK</sequence>
<reference evidence="4" key="1">
    <citation type="submission" date="2023-07" db="EMBL/GenBank/DDBJ databases">
        <title>Chromosome-level genome assembly of Artemia franciscana.</title>
        <authorList>
            <person name="Jo E."/>
        </authorList>
    </citation>
    <scope>NUCLEOTIDE SEQUENCE</scope>
    <source>
        <tissue evidence="4">Whole body</tissue>
    </source>
</reference>
<evidence type="ECO:0000259" key="3">
    <source>
        <dbReference type="Pfam" id="PF17919"/>
    </source>
</evidence>
<evidence type="ECO:0000313" key="4">
    <source>
        <dbReference type="EMBL" id="KAK2704414.1"/>
    </source>
</evidence>
<dbReference type="InterPro" id="IPR051320">
    <property type="entry name" value="Viral_Replic_Matur_Polypro"/>
</dbReference>
<dbReference type="PANTHER" id="PTHR33064">
    <property type="entry name" value="POL PROTEIN"/>
    <property type="match status" value="1"/>
</dbReference>
<dbReference type="SUPFAM" id="SSF56672">
    <property type="entry name" value="DNA/RNA polymerases"/>
    <property type="match status" value="1"/>
</dbReference>
<dbReference type="Proteomes" id="UP001187531">
    <property type="component" value="Unassembled WGS sequence"/>
</dbReference>
<dbReference type="InterPro" id="IPR043128">
    <property type="entry name" value="Rev_trsase/Diguanyl_cyclase"/>
</dbReference>
<dbReference type="Pfam" id="PF17919">
    <property type="entry name" value="RT_RNaseH_2"/>
    <property type="match status" value="1"/>
</dbReference>
<dbReference type="FunFam" id="3.30.70.270:FF:000020">
    <property type="entry name" value="Transposon Tf2-6 polyprotein-like Protein"/>
    <property type="match status" value="1"/>
</dbReference>
<dbReference type="EC" id="2.7.7.49" evidence="1"/>
<keyword evidence="5" id="KW-1185">Reference proteome</keyword>
<evidence type="ECO:0000313" key="5">
    <source>
        <dbReference type="Proteomes" id="UP001187531"/>
    </source>
</evidence>